<dbReference type="EMBL" id="MTYJ01000160">
    <property type="protein sequence ID" value="OQV11847.1"/>
    <property type="molecule type" value="Genomic_DNA"/>
</dbReference>
<feature type="domain" description="EF-hand" evidence="2">
    <location>
        <begin position="80"/>
        <end position="116"/>
    </location>
</feature>
<feature type="domain" description="EF-hand" evidence="2">
    <location>
        <begin position="32"/>
        <end position="67"/>
    </location>
</feature>
<evidence type="ECO:0000313" key="4">
    <source>
        <dbReference type="Proteomes" id="UP000192578"/>
    </source>
</evidence>
<dbReference type="AlphaFoldDB" id="A0A1W0W9F4"/>
<feature type="domain" description="EF-hand" evidence="2">
    <location>
        <begin position="279"/>
        <end position="314"/>
    </location>
</feature>
<dbReference type="GO" id="GO:1900271">
    <property type="term" value="P:regulation of long-term synaptic potentiation"/>
    <property type="evidence" value="ECO:0007669"/>
    <property type="project" value="TreeGrafter"/>
</dbReference>
<dbReference type="GO" id="GO:0099509">
    <property type="term" value="P:regulation of presynaptic cytosolic calcium ion concentration"/>
    <property type="evidence" value="ECO:0007669"/>
    <property type="project" value="TreeGrafter"/>
</dbReference>
<dbReference type="OrthoDB" id="428774at2759"/>
<dbReference type="InterPro" id="IPR018247">
    <property type="entry name" value="EF_Hand_1_Ca_BS"/>
</dbReference>
<feature type="domain" description="EF-hand" evidence="2">
    <location>
        <begin position="127"/>
        <end position="162"/>
    </location>
</feature>
<evidence type="ECO:0000313" key="3">
    <source>
        <dbReference type="EMBL" id="OQV11847.1"/>
    </source>
</evidence>
<dbReference type="PANTHER" id="PTHR19972:SF10">
    <property type="entry name" value="CALBINDIN-32"/>
    <property type="match status" value="1"/>
</dbReference>
<dbReference type="PROSITE" id="PS50222">
    <property type="entry name" value="EF_HAND_2"/>
    <property type="match status" value="6"/>
</dbReference>
<name>A0A1W0W9F4_HYPEX</name>
<feature type="domain" description="EF-hand" evidence="2">
    <location>
        <begin position="235"/>
        <end position="270"/>
    </location>
</feature>
<feature type="domain" description="EF-hand" evidence="2">
    <location>
        <begin position="173"/>
        <end position="208"/>
    </location>
</feature>
<reference evidence="4" key="1">
    <citation type="submission" date="2017-01" db="EMBL/GenBank/DDBJ databases">
        <title>Comparative genomics of anhydrobiosis in the tardigrade Hypsibius dujardini.</title>
        <authorList>
            <person name="Yoshida Y."/>
            <person name="Koutsovoulos G."/>
            <person name="Laetsch D."/>
            <person name="Stevens L."/>
            <person name="Kumar S."/>
            <person name="Horikawa D."/>
            <person name="Ishino K."/>
            <person name="Komine S."/>
            <person name="Tomita M."/>
            <person name="Blaxter M."/>
            <person name="Arakawa K."/>
        </authorList>
    </citation>
    <scope>NUCLEOTIDE SEQUENCE [LARGE SCALE GENOMIC DNA]</scope>
    <source>
        <strain evidence="4">Z151</strain>
    </source>
</reference>
<dbReference type="GO" id="GO:0043195">
    <property type="term" value="C:terminal bouton"/>
    <property type="evidence" value="ECO:0007669"/>
    <property type="project" value="TreeGrafter"/>
</dbReference>
<dbReference type="InterPro" id="IPR051001">
    <property type="entry name" value="Calbindin_Ca-bind"/>
</dbReference>
<dbReference type="Proteomes" id="UP000192578">
    <property type="component" value="Unassembled WGS sequence"/>
</dbReference>
<gene>
    <name evidence="3" type="ORF">BV898_13899</name>
</gene>
<dbReference type="Gene3D" id="1.10.238.10">
    <property type="entry name" value="EF-hand"/>
    <property type="match status" value="3"/>
</dbReference>
<keyword evidence="1" id="KW-0106">Calcium</keyword>
<dbReference type="GO" id="GO:0005829">
    <property type="term" value="C:cytosol"/>
    <property type="evidence" value="ECO:0007669"/>
    <property type="project" value="TreeGrafter"/>
</dbReference>
<accession>A0A1W0W9F4</accession>
<evidence type="ECO:0000259" key="2">
    <source>
        <dbReference type="PROSITE" id="PS50222"/>
    </source>
</evidence>
<dbReference type="Pfam" id="PF13833">
    <property type="entry name" value="EF-hand_8"/>
    <property type="match status" value="1"/>
</dbReference>
<proteinExistence type="predicted"/>
<evidence type="ECO:0000256" key="1">
    <source>
        <dbReference type="ARBA" id="ARBA00022837"/>
    </source>
</evidence>
<dbReference type="GO" id="GO:0005634">
    <property type="term" value="C:nucleus"/>
    <property type="evidence" value="ECO:0007669"/>
    <property type="project" value="TreeGrafter"/>
</dbReference>
<sequence length="332" mass="37708">MTTTTTVRPPRRPNFLDQYLLRGPGSPRLQKLTAAQFMDVWAHYDSDSNGFIEGSELDGFLHEFLAAVMNLPNPEAIPKRTLDELKRSFMEEYDVNHDGKIEIKELAQLLPLDENFFLLFRFNNPLESSVEFMRIWKQFDKDFSGYIEADELKDFLRAVILRSNSSAVIDDDRLLEYTDSILRIFDTNKDGKLQLSEMAQLLPVRENFLNRAVFKASTRGAQASPKGQKGSLRTLTAQDVETVFLLYDRDGNGMIENEELYGLCKDLLELAKSDYDMDDLEAFHDAIINGCDINHDGKINQKELTMILLAIAKTAAEEESKEIDSTAAASTP</sequence>
<dbReference type="InterPro" id="IPR011992">
    <property type="entry name" value="EF-hand-dom_pair"/>
</dbReference>
<protein>
    <submittedName>
        <fullName evidence="3">Calbindin-32</fullName>
    </submittedName>
</protein>
<comment type="caution">
    <text evidence="3">The sequence shown here is derived from an EMBL/GenBank/DDBJ whole genome shotgun (WGS) entry which is preliminary data.</text>
</comment>
<dbReference type="GO" id="GO:0030425">
    <property type="term" value="C:dendrite"/>
    <property type="evidence" value="ECO:0007669"/>
    <property type="project" value="TreeGrafter"/>
</dbReference>
<organism evidence="3 4">
    <name type="scientific">Hypsibius exemplaris</name>
    <name type="common">Freshwater tardigrade</name>
    <dbReference type="NCBI Taxonomy" id="2072580"/>
    <lineage>
        <taxon>Eukaryota</taxon>
        <taxon>Metazoa</taxon>
        <taxon>Ecdysozoa</taxon>
        <taxon>Tardigrada</taxon>
        <taxon>Eutardigrada</taxon>
        <taxon>Parachela</taxon>
        <taxon>Hypsibioidea</taxon>
        <taxon>Hypsibiidae</taxon>
        <taxon>Hypsibius</taxon>
    </lineage>
</organism>
<dbReference type="SMART" id="SM00054">
    <property type="entry name" value="EFh"/>
    <property type="match status" value="6"/>
</dbReference>
<dbReference type="Pfam" id="PF13499">
    <property type="entry name" value="EF-hand_7"/>
    <property type="match status" value="2"/>
</dbReference>
<dbReference type="GO" id="GO:0005509">
    <property type="term" value="F:calcium ion binding"/>
    <property type="evidence" value="ECO:0007669"/>
    <property type="project" value="InterPro"/>
</dbReference>
<dbReference type="InterPro" id="IPR002048">
    <property type="entry name" value="EF_hand_dom"/>
</dbReference>
<dbReference type="PANTHER" id="PTHR19972">
    <property type="entry name" value="CALBINDIN"/>
    <property type="match status" value="1"/>
</dbReference>
<dbReference type="SUPFAM" id="SSF47473">
    <property type="entry name" value="EF-hand"/>
    <property type="match status" value="2"/>
</dbReference>
<keyword evidence="4" id="KW-1185">Reference proteome</keyword>
<dbReference type="PROSITE" id="PS00018">
    <property type="entry name" value="EF_HAND_1"/>
    <property type="match status" value="5"/>
</dbReference>